<comment type="similarity">
    <text evidence="9">Belongs to the TrpF family.</text>
</comment>
<keyword evidence="6 9" id="KW-0822">Tryptophan biosynthesis</keyword>
<dbReference type="UniPathway" id="UPA00035">
    <property type="reaction ID" value="UER00042"/>
</dbReference>
<keyword evidence="5 9" id="KW-0028">Amino-acid biosynthesis</keyword>
<evidence type="ECO:0000313" key="12">
    <source>
        <dbReference type="Proteomes" id="UP000516428"/>
    </source>
</evidence>
<dbReference type="EMBL" id="CP061282">
    <property type="protein sequence ID" value="QNS09305.1"/>
    <property type="molecule type" value="Genomic_DNA"/>
</dbReference>
<comment type="catalytic activity">
    <reaction evidence="1 9">
        <text>N-(5-phospho-beta-D-ribosyl)anthranilate = 1-(2-carboxyphenylamino)-1-deoxy-D-ribulose 5-phosphate</text>
        <dbReference type="Rhea" id="RHEA:21540"/>
        <dbReference type="ChEBI" id="CHEBI:18277"/>
        <dbReference type="ChEBI" id="CHEBI:58613"/>
        <dbReference type="EC" id="5.3.1.24"/>
    </reaction>
</comment>
<keyword evidence="11" id="KW-0614">Plasmid</keyword>
<dbReference type="InterPro" id="IPR013785">
    <property type="entry name" value="Aldolase_TIM"/>
</dbReference>
<dbReference type="EC" id="5.3.1.24" evidence="3 9"/>
<dbReference type="InterPro" id="IPR011060">
    <property type="entry name" value="RibuloseP-bd_barrel"/>
</dbReference>
<dbReference type="PANTHER" id="PTHR42894">
    <property type="entry name" value="N-(5'-PHOSPHORIBOSYL)ANTHRANILATE ISOMERASE"/>
    <property type="match status" value="1"/>
</dbReference>
<dbReference type="PANTHER" id="PTHR42894:SF1">
    <property type="entry name" value="N-(5'-PHOSPHORIBOSYL)ANTHRANILATE ISOMERASE"/>
    <property type="match status" value="1"/>
</dbReference>
<reference evidence="11 12" key="1">
    <citation type="submission" date="2020-09" db="EMBL/GenBank/DDBJ databases">
        <title>A novel species.</title>
        <authorList>
            <person name="Gao J."/>
        </authorList>
    </citation>
    <scope>NUCLEOTIDE SEQUENCE [LARGE SCALE GENOMIC DNA]</scope>
    <source>
        <strain evidence="11 12">CRXT-Y-14</strain>
        <plasmid evidence="11 12">unnamed1</plasmid>
    </source>
</reference>
<geneLocation type="plasmid" evidence="11 12">
    <name>unnamed1</name>
</geneLocation>
<evidence type="ECO:0000256" key="5">
    <source>
        <dbReference type="ARBA" id="ARBA00022605"/>
    </source>
</evidence>
<dbReference type="Gene3D" id="3.20.20.70">
    <property type="entry name" value="Aldolase class I"/>
    <property type="match status" value="1"/>
</dbReference>
<evidence type="ECO:0000256" key="4">
    <source>
        <dbReference type="ARBA" id="ARBA00022272"/>
    </source>
</evidence>
<dbReference type="InterPro" id="IPR001240">
    <property type="entry name" value="PRAI_dom"/>
</dbReference>
<keyword evidence="8 9" id="KW-0413">Isomerase</keyword>
<evidence type="ECO:0000256" key="3">
    <source>
        <dbReference type="ARBA" id="ARBA00012572"/>
    </source>
</evidence>
<keyword evidence="7 9" id="KW-0057">Aromatic amino acid biosynthesis</keyword>
<evidence type="ECO:0000256" key="7">
    <source>
        <dbReference type="ARBA" id="ARBA00023141"/>
    </source>
</evidence>
<accession>A0A7H1BKQ0</accession>
<feature type="domain" description="N-(5'phosphoribosyl) anthranilate isomerase (PRAI)" evidence="10">
    <location>
        <begin position="4"/>
        <end position="210"/>
    </location>
</feature>
<evidence type="ECO:0000256" key="8">
    <source>
        <dbReference type="ARBA" id="ARBA00023235"/>
    </source>
</evidence>
<evidence type="ECO:0000259" key="10">
    <source>
        <dbReference type="Pfam" id="PF00697"/>
    </source>
</evidence>
<evidence type="ECO:0000256" key="9">
    <source>
        <dbReference type="HAMAP-Rule" id="MF_00135"/>
    </source>
</evidence>
<dbReference type="HAMAP" id="MF_00135">
    <property type="entry name" value="PRAI"/>
    <property type="match status" value="1"/>
</dbReference>
<proteinExistence type="inferred from homology"/>
<evidence type="ECO:0000256" key="6">
    <source>
        <dbReference type="ARBA" id="ARBA00022822"/>
    </source>
</evidence>
<dbReference type="Proteomes" id="UP000516428">
    <property type="component" value="Plasmid unnamed1"/>
</dbReference>
<evidence type="ECO:0000256" key="1">
    <source>
        <dbReference type="ARBA" id="ARBA00001164"/>
    </source>
</evidence>
<sequence length="232" mass="23869">MLVKVCGATTEAEVRAVAGAGTDLVGLWCGVQGGPHDLAADEVARLAGAARRTGTVEPVLVTFGKDAGRLLSVVSEAGLSWVQLHGFQPPSLVRRLRRDGPPGLRIVKVLHLDPAGRCLQGPLVAAYERAGADLLLFDTAAADGRIGSTGLSADPAAVLDLAARTTLPFLLAGGIGAHNRDDFETVLDHPRLLGIDVDSAARGPLGTLDAEAASAVVRAWRGERGVRGEAAA</sequence>
<dbReference type="AlphaFoldDB" id="A0A7H1BKQ0"/>
<evidence type="ECO:0000313" key="11">
    <source>
        <dbReference type="EMBL" id="QNS09305.1"/>
    </source>
</evidence>
<comment type="pathway">
    <text evidence="2 9">Amino-acid biosynthesis; L-tryptophan biosynthesis; L-tryptophan from chorismate: step 3/5.</text>
</comment>
<name>A0A7H1BKQ0_9ACTN</name>
<dbReference type="SUPFAM" id="SSF51366">
    <property type="entry name" value="Ribulose-phoshate binding barrel"/>
    <property type="match status" value="1"/>
</dbReference>
<organism evidence="11 12">
    <name type="scientific">Streptomyces xanthii</name>
    <dbReference type="NCBI Taxonomy" id="2768069"/>
    <lineage>
        <taxon>Bacteria</taxon>
        <taxon>Bacillati</taxon>
        <taxon>Actinomycetota</taxon>
        <taxon>Actinomycetes</taxon>
        <taxon>Kitasatosporales</taxon>
        <taxon>Streptomycetaceae</taxon>
        <taxon>Streptomyces</taxon>
    </lineage>
</organism>
<dbReference type="RefSeq" id="WP_188341960.1">
    <property type="nucleotide sequence ID" value="NZ_CP061282.1"/>
</dbReference>
<dbReference type="KEGG" id="sxn:IAG42_36795"/>
<evidence type="ECO:0000256" key="2">
    <source>
        <dbReference type="ARBA" id="ARBA00004664"/>
    </source>
</evidence>
<dbReference type="GO" id="GO:0004640">
    <property type="term" value="F:phosphoribosylanthranilate isomerase activity"/>
    <property type="evidence" value="ECO:0007669"/>
    <property type="project" value="UniProtKB-UniRule"/>
</dbReference>
<protein>
    <recommendedName>
        <fullName evidence="4 9">N-(5'-phosphoribosyl)anthranilate isomerase</fullName>
        <shortName evidence="9">PRAI</shortName>
        <ecNumber evidence="3 9">5.3.1.24</ecNumber>
    </recommendedName>
</protein>
<dbReference type="InterPro" id="IPR044643">
    <property type="entry name" value="TrpF_fam"/>
</dbReference>
<gene>
    <name evidence="9" type="primary">trpF</name>
    <name evidence="11" type="ORF">IAG42_36795</name>
</gene>
<dbReference type="GO" id="GO:0000162">
    <property type="term" value="P:L-tryptophan biosynthetic process"/>
    <property type="evidence" value="ECO:0007669"/>
    <property type="project" value="UniProtKB-UniRule"/>
</dbReference>
<dbReference type="Pfam" id="PF00697">
    <property type="entry name" value="PRAI"/>
    <property type="match status" value="1"/>
</dbReference>
<keyword evidence="12" id="KW-1185">Reference proteome</keyword>